<dbReference type="GO" id="GO:0004565">
    <property type="term" value="F:beta-galactosidase activity"/>
    <property type="evidence" value="ECO:0007669"/>
    <property type="project" value="UniProtKB-ARBA"/>
</dbReference>
<comment type="similarity">
    <text evidence="2 9">Belongs to the glycosyl hydrolase 1 family.</text>
</comment>
<dbReference type="PANTHER" id="PTHR10353">
    <property type="entry name" value="GLYCOSYL HYDROLASE"/>
    <property type="match status" value="1"/>
</dbReference>
<evidence type="ECO:0000256" key="4">
    <source>
        <dbReference type="ARBA" id="ARBA00022640"/>
    </source>
</evidence>
<dbReference type="OrthoDB" id="774279at2759"/>
<dbReference type="PROSITE" id="PS00653">
    <property type="entry name" value="GLYCOSYL_HYDROL_F1_2"/>
    <property type="match status" value="1"/>
</dbReference>
<dbReference type="GO" id="GO:0009507">
    <property type="term" value="C:chloroplast"/>
    <property type="evidence" value="ECO:0007669"/>
    <property type="project" value="UniProtKB-SubCell"/>
</dbReference>
<dbReference type="InterPro" id="IPR017853">
    <property type="entry name" value="GH"/>
</dbReference>
<gene>
    <name evidence="10" type="primary">BGLU11</name>
    <name evidence="10" type="ORF">AXF42_Ash018149</name>
</gene>
<dbReference type="InterPro" id="IPR033132">
    <property type="entry name" value="GH_1_N_CS"/>
</dbReference>
<evidence type="ECO:0000256" key="2">
    <source>
        <dbReference type="ARBA" id="ARBA00010838"/>
    </source>
</evidence>
<accession>A0A2I0AF10</accession>
<sequence>MALLLLATLPINGTKMERMASFISPSVRQPLGGRTNPNRAAATVRCSSERVFGNAHAGFPAGFAFGAASAAYQVEGATNVDGRGPSIWDYFCEHNRDKILDGRDGEPGAGSYYHHKEDVDRLVELGVNVYRFSISWSRILPDGRTVNPKGIEYYKKLIRELRDKNIEPFVTIFHWDVPQALEEEYNGFLDKHIISDYKYFAKTCFDHFGEEVKHWITLNEPLTFCFLGYGLGSHAPGRCTPPKFEYGGQDYECQAGDSIREPYIVGHNLLLAHAEVVQLYKKEYQPIQGGKIGITLLADWLIPFDNSPQNIEAQKRGNDFNIGWFMDPIKFGDYPFSMKSLVGDRLPAFTSEESTSLIDSFDFVGLNYYTSSYAQNRGFTIDFKPTVYIDDAHINTRTDKDGIPIGYCEADSWVNVYPTGIKDLLLHVKERYSDPDIYITENGVLQNQPEFLSLENEMNDVYRTQYQSVHLHELVEAIRLGVKLKGYFLWSLLDSFEWNFGYTSKFGLYYVNNSLEISREKQDYMPRIPKYSARWYKWFLSIAKAPPPPLVEFKEEDCASIPTGRATPIRGRKKIIDSKSVPTESKTITVST</sequence>
<dbReference type="GO" id="GO:0008422">
    <property type="term" value="F:beta-glucosidase activity"/>
    <property type="evidence" value="ECO:0007669"/>
    <property type="project" value="UniProtKB-EC"/>
</dbReference>
<dbReference type="PRINTS" id="PR00131">
    <property type="entry name" value="GLHYDRLASE1"/>
</dbReference>
<dbReference type="Gene3D" id="3.20.20.80">
    <property type="entry name" value="Glycosidases"/>
    <property type="match status" value="1"/>
</dbReference>
<protein>
    <submittedName>
        <fullName evidence="10">Beta-glucosidase 11</fullName>
        <ecNumber evidence="10">3.2.1.21</ecNumber>
    </submittedName>
</protein>
<keyword evidence="6 10" id="KW-0378">Hydrolase</keyword>
<evidence type="ECO:0000256" key="6">
    <source>
        <dbReference type="ARBA" id="ARBA00022801"/>
    </source>
</evidence>
<proteinExistence type="inferred from homology"/>
<evidence type="ECO:0000256" key="3">
    <source>
        <dbReference type="ARBA" id="ARBA00022528"/>
    </source>
</evidence>
<evidence type="ECO:0000256" key="1">
    <source>
        <dbReference type="ARBA" id="ARBA00004229"/>
    </source>
</evidence>
<keyword evidence="7" id="KW-0809">Transit peptide</keyword>
<keyword evidence="5" id="KW-0732">Signal</keyword>
<dbReference type="STRING" id="1088818.A0A2I0AF10"/>
<dbReference type="EMBL" id="KZ451984">
    <property type="protein sequence ID" value="PKA54139.1"/>
    <property type="molecule type" value="Genomic_DNA"/>
</dbReference>
<reference evidence="10 11" key="1">
    <citation type="journal article" date="2017" name="Nature">
        <title>The Apostasia genome and the evolution of orchids.</title>
        <authorList>
            <person name="Zhang G.Q."/>
            <person name="Liu K.W."/>
            <person name="Li Z."/>
            <person name="Lohaus R."/>
            <person name="Hsiao Y.Y."/>
            <person name="Niu S.C."/>
            <person name="Wang J.Y."/>
            <person name="Lin Y.C."/>
            <person name="Xu Q."/>
            <person name="Chen L.J."/>
            <person name="Yoshida K."/>
            <person name="Fujiwara S."/>
            <person name="Wang Z.W."/>
            <person name="Zhang Y.Q."/>
            <person name="Mitsuda N."/>
            <person name="Wang M."/>
            <person name="Liu G.H."/>
            <person name="Pecoraro L."/>
            <person name="Huang H.X."/>
            <person name="Xiao X.J."/>
            <person name="Lin M."/>
            <person name="Wu X.Y."/>
            <person name="Wu W.L."/>
            <person name="Chen Y.Y."/>
            <person name="Chang S.B."/>
            <person name="Sakamoto S."/>
            <person name="Ohme-Takagi M."/>
            <person name="Yagi M."/>
            <person name="Zeng S.J."/>
            <person name="Shen C.Y."/>
            <person name="Yeh C.M."/>
            <person name="Luo Y.B."/>
            <person name="Tsai W.C."/>
            <person name="Van de Peer Y."/>
            <person name="Liu Z.J."/>
        </authorList>
    </citation>
    <scope>NUCLEOTIDE SEQUENCE [LARGE SCALE GENOMIC DNA]</scope>
    <source>
        <strain evidence="11">cv. Shenzhen</strain>
        <tissue evidence="10">Stem</tissue>
    </source>
</reference>
<name>A0A2I0AF10_9ASPA</name>
<evidence type="ECO:0000256" key="5">
    <source>
        <dbReference type="ARBA" id="ARBA00022729"/>
    </source>
</evidence>
<evidence type="ECO:0000256" key="7">
    <source>
        <dbReference type="ARBA" id="ARBA00022946"/>
    </source>
</evidence>
<organism evidence="10 11">
    <name type="scientific">Apostasia shenzhenica</name>
    <dbReference type="NCBI Taxonomy" id="1088818"/>
    <lineage>
        <taxon>Eukaryota</taxon>
        <taxon>Viridiplantae</taxon>
        <taxon>Streptophyta</taxon>
        <taxon>Embryophyta</taxon>
        <taxon>Tracheophyta</taxon>
        <taxon>Spermatophyta</taxon>
        <taxon>Magnoliopsida</taxon>
        <taxon>Liliopsida</taxon>
        <taxon>Asparagales</taxon>
        <taxon>Orchidaceae</taxon>
        <taxon>Apostasioideae</taxon>
        <taxon>Apostasia</taxon>
    </lineage>
</organism>
<dbReference type="InterPro" id="IPR001360">
    <property type="entry name" value="Glyco_hydro_1"/>
</dbReference>
<keyword evidence="10" id="KW-0326">Glycosidase</keyword>
<evidence type="ECO:0000256" key="9">
    <source>
        <dbReference type="RuleBase" id="RU003690"/>
    </source>
</evidence>
<keyword evidence="4" id="KW-0934">Plastid</keyword>
<evidence type="ECO:0000256" key="8">
    <source>
        <dbReference type="ARBA" id="ARBA00023157"/>
    </source>
</evidence>
<dbReference type="AlphaFoldDB" id="A0A2I0AF10"/>
<dbReference type="FunFam" id="3.20.20.80:FF:000020">
    <property type="entry name" value="Beta-glucosidase 12"/>
    <property type="match status" value="1"/>
</dbReference>
<dbReference type="GO" id="GO:0033907">
    <property type="term" value="F:beta-D-fucosidase activity"/>
    <property type="evidence" value="ECO:0007669"/>
    <property type="project" value="UniProtKB-ARBA"/>
</dbReference>
<evidence type="ECO:0000313" key="10">
    <source>
        <dbReference type="EMBL" id="PKA54139.1"/>
    </source>
</evidence>
<dbReference type="PANTHER" id="PTHR10353:SF326">
    <property type="entry name" value="4-HYDROXY-7-METHOXY-3-OXO-3,4-DIHYDRO-2H-1,4-BENZOXAZIN-2-YL GLUCOSIDE BETA-D-GLUCOSIDASE 1, CHLOROPLASTIC"/>
    <property type="match status" value="1"/>
</dbReference>
<dbReference type="Proteomes" id="UP000236161">
    <property type="component" value="Unassembled WGS sequence"/>
</dbReference>
<dbReference type="GO" id="GO:0005975">
    <property type="term" value="P:carbohydrate metabolic process"/>
    <property type="evidence" value="ECO:0007669"/>
    <property type="project" value="InterPro"/>
</dbReference>
<dbReference type="EC" id="3.2.1.21" evidence="10"/>
<comment type="subcellular location">
    <subcellularLocation>
        <location evidence="1">Plastid</location>
        <location evidence="1">Chloroplast</location>
    </subcellularLocation>
</comment>
<evidence type="ECO:0000313" key="11">
    <source>
        <dbReference type="Proteomes" id="UP000236161"/>
    </source>
</evidence>
<keyword evidence="8" id="KW-1015">Disulfide bond</keyword>
<dbReference type="SUPFAM" id="SSF51445">
    <property type="entry name" value="(Trans)glycosidases"/>
    <property type="match status" value="1"/>
</dbReference>
<keyword evidence="11" id="KW-1185">Reference proteome</keyword>
<dbReference type="Pfam" id="PF00232">
    <property type="entry name" value="Glyco_hydro_1"/>
    <property type="match status" value="1"/>
</dbReference>
<keyword evidence="3" id="KW-0150">Chloroplast</keyword>